<dbReference type="GO" id="GO:0019878">
    <property type="term" value="P:lysine biosynthetic process via aminoadipic acid"/>
    <property type="evidence" value="ECO:0007669"/>
    <property type="project" value="TreeGrafter"/>
</dbReference>
<dbReference type="GO" id="GO:0000287">
    <property type="term" value="F:magnesium ion binding"/>
    <property type="evidence" value="ECO:0007669"/>
    <property type="project" value="InterPro"/>
</dbReference>
<dbReference type="InterPro" id="IPR050559">
    <property type="entry name" value="P-Pant_transferase_sf"/>
</dbReference>
<reference evidence="4 5" key="1">
    <citation type="submission" date="2019-06" db="EMBL/GenBank/DDBJ databases">
        <title>Sequencing the genomes of 1000 actinobacteria strains.</title>
        <authorList>
            <person name="Klenk H.-P."/>
        </authorList>
    </citation>
    <scope>NUCLEOTIDE SEQUENCE [LARGE SCALE GENOMIC DNA]</scope>
    <source>
        <strain evidence="4 5">DSM 45679</strain>
    </source>
</reference>
<dbReference type="InterPro" id="IPR008278">
    <property type="entry name" value="4-PPantetheinyl_Trfase_dom"/>
</dbReference>
<sequence>MIECAVWWAAPLPAAPEFLALLTPVEEGRYEAYRQDIDRRRFLTGRVLARTVAGQRLGVEPGSVEFDATCDGCGKPHGAPRVPGAQLALSISHSGDRIGVAFTEGAPVGLDVETAGRKVEDSLIEYALNDTERQSLHALSAEERSAAFFTFWTRKEALLKATGRGLRLPLRGITLSPAGESARLVSSAESVLTPEHTRMADLDPGEGYRAAVAVLTPEDIKVTEHTWQLP</sequence>
<comment type="similarity">
    <text evidence="1">Belongs to the P-Pant transferase superfamily. Gsp/Sfp/HetI/AcpT family.</text>
</comment>
<dbReference type="RefSeq" id="WP_141998114.1">
    <property type="nucleotide sequence ID" value="NZ_VFML01000001.1"/>
</dbReference>
<feature type="domain" description="4'-phosphopantetheinyl transferase" evidence="3">
    <location>
        <begin position="107"/>
        <end position="186"/>
    </location>
</feature>
<accession>A0A542DIE3</accession>
<dbReference type="Gene3D" id="3.90.470.20">
    <property type="entry name" value="4'-phosphopantetheinyl transferase domain"/>
    <property type="match status" value="2"/>
</dbReference>
<comment type="caution">
    <text evidence="4">The sequence shown here is derived from an EMBL/GenBank/DDBJ whole genome shotgun (WGS) entry which is preliminary data.</text>
</comment>
<dbReference type="Proteomes" id="UP000320876">
    <property type="component" value="Unassembled WGS sequence"/>
</dbReference>
<dbReference type="PANTHER" id="PTHR12215:SF10">
    <property type="entry name" value="L-AMINOADIPATE-SEMIALDEHYDE DEHYDROGENASE-PHOSPHOPANTETHEINYL TRANSFERASE"/>
    <property type="match status" value="1"/>
</dbReference>
<dbReference type="GO" id="GO:0005829">
    <property type="term" value="C:cytosol"/>
    <property type="evidence" value="ECO:0007669"/>
    <property type="project" value="TreeGrafter"/>
</dbReference>
<evidence type="ECO:0000259" key="3">
    <source>
        <dbReference type="Pfam" id="PF01648"/>
    </source>
</evidence>
<dbReference type="PANTHER" id="PTHR12215">
    <property type="entry name" value="PHOSPHOPANTETHEINE TRANSFERASE"/>
    <property type="match status" value="1"/>
</dbReference>
<proteinExistence type="inferred from homology"/>
<name>A0A542DIE3_AMYCI</name>
<dbReference type="InterPro" id="IPR037143">
    <property type="entry name" value="4-PPantetheinyl_Trfase_dom_sf"/>
</dbReference>
<keyword evidence="2 4" id="KW-0808">Transferase</keyword>
<dbReference type="GO" id="GO:0008897">
    <property type="term" value="F:holo-[acyl-carrier-protein] synthase activity"/>
    <property type="evidence" value="ECO:0007669"/>
    <property type="project" value="InterPro"/>
</dbReference>
<dbReference type="Pfam" id="PF01648">
    <property type="entry name" value="ACPS"/>
    <property type="match status" value="1"/>
</dbReference>
<dbReference type="SUPFAM" id="SSF56214">
    <property type="entry name" value="4'-phosphopantetheinyl transferase"/>
    <property type="match status" value="2"/>
</dbReference>
<dbReference type="EMBL" id="VFML01000001">
    <property type="protein sequence ID" value="TQJ02830.1"/>
    <property type="molecule type" value="Genomic_DNA"/>
</dbReference>
<evidence type="ECO:0000313" key="5">
    <source>
        <dbReference type="Proteomes" id="UP000320876"/>
    </source>
</evidence>
<dbReference type="OrthoDB" id="190168at2"/>
<evidence type="ECO:0000313" key="4">
    <source>
        <dbReference type="EMBL" id="TQJ02830.1"/>
    </source>
</evidence>
<organism evidence="4 5">
    <name type="scientific">Amycolatopsis cihanbeyliensis</name>
    <dbReference type="NCBI Taxonomy" id="1128664"/>
    <lineage>
        <taxon>Bacteria</taxon>
        <taxon>Bacillati</taxon>
        <taxon>Actinomycetota</taxon>
        <taxon>Actinomycetes</taxon>
        <taxon>Pseudonocardiales</taxon>
        <taxon>Pseudonocardiaceae</taxon>
        <taxon>Amycolatopsis</taxon>
    </lineage>
</organism>
<evidence type="ECO:0000256" key="2">
    <source>
        <dbReference type="ARBA" id="ARBA00022679"/>
    </source>
</evidence>
<dbReference type="AlphaFoldDB" id="A0A542DIE3"/>
<keyword evidence="5" id="KW-1185">Reference proteome</keyword>
<protein>
    <submittedName>
        <fullName evidence="4">4'-phosphopantetheinyl transferase</fullName>
    </submittedName>
</protein>
<gene>
    <name evidence="4" type="ORF">FB471_2576</name>
</gene>
<evidence type="ECO:0000256" key="1">
    <source>
        <dbReference type="ARBA" id="ARBA00010990"/>
    </source>
</evidence>